<dbReference type="InterPro" id="IPR027417">
    <property type="entry name" value="P-loop_NTPase"/>
</dbReference>
<keyword evidence="1" id="KW-0175">Coiled coil</keyword>
<evidence type="ECO:0000313" key="4">
    <source>
        <dbReference type="Proteomes" id="UP000219788"/>
    </source>
</evidence>
<dbReference type="AlphaFoldDB" id="A0A2A7TZH7"/>
<gene>
    <name evidence="3" type="ORF">CRM76_06190</name>
</gene>
<dbReference type="EMBL" id="PDDV01000013">
    <property type="protein sequence ID" value="PEH71556.1"/>
    <property type="molecule type" value="Genomic_DNA"/>
</dbReference>
<dbReference type="Pfam" id="PF00004">
    <property type="entry name" value="AAA"/>
    <property type="match status" value="1"/>
</dbReference>
<name>A0A2A7TZH7_EDWTA</name>
<evidence type="ECO:0000256" key="1">
    <source>
        <dbReference type="SAM" id="Coils"/>
    </source>
</evidence>
<dbReference type="SUPFAM" id="SSF52540">
    <property type="entry name" value="P-loop containing nucleoside triphosphate hydrolases"/>
    <property type="match status" value="1"/>
</dbReference>
<feature type="domain" description="ATPase AAA-type core" evidence="2">
    <location>
        <begin position="531"/>
        <end position="638"/>
    </location>
</feature>
<dbReference type="GO" id="GO:0005524">
    <property type="term" value="F:ATP binding"/>
    <property type="evidence" value="ECO:0007669"/>
    <property type="project" value="InterPro"/>
</dbReference>
<evidence type="ECO:0000259" key="2">
    <source>
        <dbReference type="Pfam" id="PF00004"/>
    </source>
</evidence>
<protein>
    <recommendedName>
        <fullName evidence="2">ATPase AAA-type core domain-containing protein</fullName>
    </recommendedName>
</protein>
<dbReference type="GO" id="GO:0016887">
    <property type="term" value="F:ATP hydrolysis activity"/>
    <property type="evidence" value="ECO:0007669"/>
    <property type="project" value="InterPro"/>
</dbReference>
<feature type="coiled-coil region" evidence="1">
    <location>
        <begin position="319"/>
        <end position="448"/>
    </location>
</feature>
<dbReference type="Proteomes" id="UP000219788">
    <property type="component" value="Unassembled WGS sequence"/>
</dbReference>
<comment type="caution">
    <text evidence="3">The sequence shown here is derived from an EMBL/GenBank/DDBJ whole genome shotgun (WGS) entry which is preliminary data.</text>
</comment>
<dbReference type="InterPro" id="IPR003959">
    <property type="entry name" value="ATPase_AAA_core"/>
</dbReference>
<accession>A0A2A7TZH7</accession>
<evidence type="ECO:0000313" key="3">
    <source>
        <dbReference type="EMBL" id="PEH71556.1"/>
    </source>
</evidence>
<proteinExistence type="predicted"/>
<sequence>MNNMIQQERKVLCTIEKGYSSEREEQIGKLRVYFEVFESGDILPINKMEFFCDTEQVFVTSGYSDIKERFKSNLFEAICIPTNFEQKDGNCRYVTRASSCDEIKGLQVSQVYDVSLPTPNDPLIVVNDLPLTKTLLIKENDFIYGPFDYTNKFDEKTESYILSLKSISTPLSKIPQYHIGKVGIQKCITHLSNEKRTPLFLSNIKRILESIDEEIDFITDDQILSIYGNKIALNADFRSFTKGTIAQIRKHFSSVTEYRTFPQRFNRLFQCLEDSLAWDSTKTELIQTFLDTKEGKQILVDYISRNKDDYFKEEKANFAKKMEEETKKQKKAFDELKEKKEALESEIRKKTRERNDFEVNNAGNLSSLTDEKRKIIESQIASERSKLDSLTGEVKALEEKYSKLKEYDKLHKEIQTLEDDRDRARDKKKQMEEQVDEVRAKLKENNETLTSRLVKLKPDVDALCGLRPRIAVQQLDYNVPIRSNYNSSDIEDIREDLIDTVLDSLNKQGRKTDYATAANILTTISQCQFTLFSGLPGTGKTSLAKMLGNCLGLGNRFLNIPVARGWTSSRDILGFYNALSQSFSPASTGLYELIQHLSSEIEDNKDSAASIILLDEFNLSQPEHYFSPFLEMADPESKRVLTTGNPDKAYFNIPDYLRFLGTINQDESVQSLTPRLLDRAAIVNFDDFEPNYEVSMIGSENIINSTSEAISGKKFIDIFKANTLELPADIEKVLQSVVLTLRDDRPEYGNPIIVSYRKIKAIRSYYNVAGPLMSMESKYLGLDYAISQHVIPLLNGYGQGFGKRLEALILNLPDEMEKSLKMLKKILSHGNQNMFSYGHNL</sequence>
<dbReference type="Gene3D" id="3.40.50.300">
    <property type="entry name" value="P-loop containing nucleotide triphosphate hydrolases"/>
    <property type="match status" value="1"/>
</dbReference>
<organism evidence="3 4">
    <name type="scientific">Edwardsiella tarda</name>
    <dbReference type="NCBI Taxonomy" id="636"/>
    <lineage>
        <taxon>Bacteria</taxon>
        <taxon>Pseudomonadati</taxon>
        <taxon>Pseudomonadota</taxon>
        <taxon>Gammaproteobacteria</taxon>
        <taxon>Enterobacterales</taxon>
        <taxon>Hafniaceae</taxon>
        <taxon>Edwardsiella</taxon>
    </lineage>
</organism>
<reference evidence="4" key="1">
    <citation type="submission" date="2017-09" db="EMBL/GenBank/DDBJ databases">
        <title>FDA dAtabase for Regulatory Grade micrObial Sequences (FDA-ARGOS): Supporting development and validation of Infectious Disease Dx tests.</title>
        <authorList>
            <person name="Goldberg B."/>
            <person name="Campos J."/>
            <person name="Tallon L."/>
            <person name="Sadzewicz L."/>
            <person name="Ott S."/>
            <person name="Zhao X."/>
            <person name="Nagaraj S."/>
            <person name="Vavikolanu K."/>
            <person name="Aluvathingal J."/>
            <person name="Nadendla S."/>
            <person name="Geyer C."/>
            <person name="Sichtig H."/>
        </authorList>
    </citation>
    <scope>NUCLEOTIDE SEQUENCE [LARGE SCALE GENOMIC DNA]</scope>
    <source>
        <strain evidence="4">FDAARGOS_370</strain>
    </source>
</reference>